<dbReference type="SUPFAM" id="SSF56349">
    <property type="entry name" value="DNA breaking-rejoining enzymes"/>
    <property type="match status" value="1"/>
</dbReference>
<dbReference type="GO" id="GO:0006310">
    <property type="term" value="P:DNA recombination"/>
    <property type="evidence" value="ECO:0007669"/>
    <property type="project" value="UniProtKB-KW"/>
</dbReference>
<evidence type="ECO:0000256" key="1">
    <source>
        <dbReference type="ARBA" id="ARBA00023172"/>
    </source>
</evidence>
<dbReference type="EMBL" id="LECT01000017">
    <property type="protein sequence ID" value="KLU05886.1"/>
    <property type="molecule type" value="Genomic_DNA"/>
</dbReference>
<evidence type="ECO:0000256" key="2">
    <source>
        <dbReference type="SAM" id="MobiDB-lite"/>
    </source>
</evidence>
<dbReference type="Proteomes" id="UP000036367">
    <property type="component" value="Unassembled WGS sequence"/>
</dbReference>
<dbReference type="PANTHER" id="PTHR30349:SF64">
    <property type="entry name" value="PROPHAGE INTEGRASE INTD-RELATED"/>
    <property type="match status" value="1"/>
</dbReference>
<dbReference type="InterPro" id="IPR011010">
    <property type="entry name" value="DNA_brk_join_enz"/>
</dbReference>
<dbReference type="Pfam" id="PF00589">
    <property type="entry name" value="Phage_integrase"/>
    <property type="match status" value="1"/>
</dbReference>
<organism evidence="4 5">
    <name type="scientific">Rhodopirellula islandica</name>
    <dbReference type="NCBI Taxonomy" id="595434"/>
    <lineage>
        <taxon>Bacteria</taxon>
        <taxon>Pseudomonadati</taxon>
        <taxon>Planctomycetota</taxon>
        <taxon>Planctomycetia</taxon>
        <taxon>Pirellulales</taxon>
        <taxon>Pirellulaceae</taxon>
        <taxon>Rhodopirellula</taxon>
    </lineage>
</organism>
<dbReference type="GO" id="GO:0015074">
    <property type="term" value="P:DNA integration"/>
    <property type="evidence" value="ECO:0007669"/>
    <property type="project" value="InterPro"/>
</dbReference>
<feature type="compositionally biased region" description="Basic and acidic residues" evidence="2">
    <location>
        <begin position="512"/>
        <end position="524"/>
    </location>
</feature>
<accession>A0A0J1BH80</accession>
<sequence length="553" mass="61609">MGFLFKKVVTRPMPAGATLVTRKGKPVAQWTDRRGKKRSAEVTNGKDGKPRIKTEAGKWIAKYRDGEGCVQEITTGCSDKQAAMAVLNELTTRAEHVKSKILSPDQDRIADHAGTPIGEHIEAFLEYQRQKGTHPDRVKGYKTKLYETAGDCNFRTLPELSVDRLERWLSEQCNGDRDMSASLYNSYREAWLAFGNWCIGKRQNRKQTHFNGDKRLIANPFEGMTKLNDRADRRREARALTEAELVKLLEAARTRPLIHAQTIYRGKNKGKLLAKVSDGRRRELKRLGRERALIYKTLVLTGLRANELRTLTVGDLLFNEVPSIKLKHDNEKNRAGSEIALRLDLAADLRKWTQGRDRSERVFTVPDGILKILNRDLEAAGIEKTVDDRVVHVHALRHSFGTHLSLAGVAPRVAQAAMRHSNISLTMGTYTDAKLLDTATAVEALPSLPIADDDTDTAEEPKSVNASGADRSGKTGETKAETPPRTVAPLVAPDAVQEGQNMPFLSLPDQTGDGRTEQSEHEKTPQNTGLCGVFDDGRYRTRICDLHDVNVAL</sequence>
<dbReference type="CDD" id="cd00397">
    <property type="entry name" value="DNA_BRE_C"/>
    <property type="match status" value="1"/>
</dbReference>
<dbReference type="InterPro" id="IPR002104">
    <property type="entry name" value="Integrase_catalytic"/>
</dbReference>
<reference evidence="4" key="1">
    <citation type="submission" date="2015-05" db="EMBL/GenBank/DDBJ databases">
        <title>Permanent draft genome of Rhodopirellula islandicus K833.</title>
        <authorList>
            <person name="Kizina J."/>
            <person name="Richter M."/>
            <person name="Glockner F.O."/>
            <person name="Harder J."/>
        </authorList>
    </citation>
    <scope>NUCLEOTIDE SEQUENCE [LARGE SCALE GENOMIC DNA]</scope>
    <source>
        <strain evidence="4">K833</strain>
    </source>
</reference>
<dbReference type="PANTHER" id="PTHR30349">
    <property type="entry name" value="PHAGE INTEGRASE-RELATED"/>
    <property type="match status" value="1"/>
</dbReference>
<evidence type="ECO:0000313" key="4">
    <source>
        <dbReference type="EMBL" id="KLU05886.1"/>
    </source>
</evidence>
<dbReference type="GO" id="GO:0003677">
    <property type="term" value="F:DNA binding"/>
    <property type="evidence" value="ECO:0007669"/>
    <property type="project" value="InterPro"/>
</dbReference>
<evidence type="ECO:0000259" key="3">
    <source>
        <dbReference type="PROSITE" id="PS51898"/>
    </source>
</evidence>
<dbReference type="PROSITE" id="PS51898">
    <property type="entry name" value="TYR_RECOMBINASE"/>
    <property type="match status" value="1"/>
</dbReference>
<feature type="region of interest" description="Disordered" evidence="2">
    <location>
        <begin position="25"/>
        <end position="51"/>
    </location>
</feature>
<feature type="compositionally biased region" description="Basic and acidic residues" evidence="2">
    <location>
        <begin position="38"/>
        <end position="51"/>
    </location>
</feature>
<name>A0A0J1BH80_RHOIS</name>
<dbReference type="Gene3D" id="1.10.443.10">
    <property type="entry name" value="Intergrase catalytic core"/>
    <property type="match status" value="1"/>
</dbReference>
<dbReference type="InterPro" id="IPR013762">
    <property type="entry name" value="Integrase-like_cat_sf"/>
</dbReference>
<dbReference type="AlphaFoldDB" id="A0A0J1BH80"/>
<feature type="domain" description="Tyr recombinase" evidence="3">
    <location>
        <begin position="235"/>
        <end position="446"/>
    </location>
</feature>
<protein>
    <submittedName>
        <fullName evidence="4">Integrase-recombinase protein</fullName>
    </submittedName>
</protein>
<gene>
    <name evidence="4" type="ORF">RISK_002518</name>
</gene>
<keyword evidence="5" id="KW-1185">Reference proteome</keyword>
<comment type="caution">
    <text evidence="4">The sequence shown here is derived from an EMBL/GenBank/DDBJ whole genome shotgun (WGS) entry which is preliminary data.</text>
</comment>
<feature type="compositionally biased region" description="Basic and acidic residues" evidence="2">
    <location>
        <begin position="471"/>
        <end position="482"/>
    </location>
</feature>
<feature type="region of interest" description="Disordered" evidence="2">
    <location>
        <begin position="447"/>
        <end position="528"/>
    </location>
</feature>
<keyword evidence="1" id="KW-0233">DNA recombination</keyword>
<proteinExistence type="predicted"/>
<dbReference type="InterPro" id="IPR050090">
    <property type="entry name" value="Tyrosine_recombinase_XerCD"/>
</dbReference>
<evidence type="ECO:0000313" key="5">
    <source>
        <dbReference type="Proteomes" id="UP000036367"/>
    </source>
</evidence>
<dbReference type="STRING" id="595434.RISK_002518"/>